<dbReference type="Proteomes" id="UP000034468">
    <property type="component" value="Unassembled WGS sequence"/>
</dbReference>
<evidence type="ECO:0000313" key="7">
    <source>
        <dbReference type="EMBL" id="KKH03033.1"/>
    </source>
</evidence>
<evidence type="ECO:0000313" key="9">
    <source>
        <dbReference type="Proteomes" id="UP000033835"/>
    </source>
</evidence>
<gene>
    <name evidence="3" type="ORF">DU33_07930</name>
    <name evidence="4" type="ORF">DU45_08260</name>
    <name evidence="8" type="ORF">DU56_07820</name>
    <name evidence="5" type="ORF">DU64_12700</name>
    <name evidence="6" type="ORF">DU66_13010</name>
    <name evidence="7" type="ORF">DU68_04850</name>
</gene>
<feature type="domain" description="GTPase-associated protein 1 middle" evidence="2">
    <location>
        <begin position="161"/>
        <end position="245"/>
    </location>
</feature>
<dbReference type="EMBL" id="JJPK01000113">
    <property type="protein sequence ID" value="KKG58778.1"/>
    <property type="molecule type" value="Genomic_DNA"/>
</dbReference>
<evidence type="ECO:0000313" key="5">
    <source>
        <dbReference type="EMBL" id="KKG63543.1"/>
    </source>
</evidence>
<sequence length="882" mass="103163">MSKHQIIYTSCMRGIDGVNDGQQIYSYDADFQDSKSQDVRSLFTYQTPALEAGVVMSEEIALTMPKAFIFRKLDNGTCAVTLNTYLGRDYMGSTGRFGNYLSHSIICSEEEYAYYPCEFYGSEMLRDSMTYEEVNNSEKPLYLPVPELLRGYYVNINSVIEFLGEDNRVDIFKNMLHAMLSFEREHKRLVICDDPDNIIMWIAALEYTLPLKLALNINFTTYEYDPSLSRSQICGVVPKGTKYSPEGYENLQLHFIFDIYRKDTVNFDNKGEFYDFIEVAMLFSYDILKDFHEFLVNSYSYSKASLEYYNAYSLYKLRSDGISGFDRQSFMNAVSFAEKFANVEEKVALTKQLLAEKDKIAKFDDEYSLEVFRYILGSYDFLSTSMQEKIKSFVIEKIFNSFRETGKSEKEFIKFYKNIGQLCDRSRISIDAGLIHEDNQQKILAAMQYDVSNWKLAFIITTLCSYVKDKAVPVNRLYDVESSVGRLYAGIVQSVYKTDGNNGYLVVTKILDEFSNNHEYLTNMALSLERVLLDLPSGEAAVRFMWKYFYNVIVTSQYENRNSIFTILNNCNRTDQMYGLFESLLNSNRDSINRDALFVEHYDHFVTNNSKYSKKYLPYILGTYYEYIKRSKNRDISQIEEKLFYIIHQNKLGDVPFVDELIDNIVNKIPIERPSKENYKIITDIFDYNFNYRRHGVRGKVLLIFVGMNIEKIKSHKDLRPAMEGIERIINGKKVDLFGLTEKDANNYLEWIVPYITDSCQTSNELIKIYELFNMSPRVSEIYMTMCAKDYLKQSKDINEHCSFYEFLKFLFTVGNVNEREATGRVLCKLNKQKLEIMDRKVKTIFFKDKKALRYWDEINEIALSTNPLLNSINNFLKRKKF</sequence>
<reference evidence="9 10" key="1">
    <citation type="journal article" date="2015" name="ISME J.">
        <title>Genomic and phenotypic differentiation among Methanosarcina mazei populations from Columbia River sediment.</title>
        <authorList>
            <person name="Youngblut N.D."/>
            <person name="Wirth J.S."/>
            <person name="Henriksen J.R."/>
            <person name="Smith M."/>
            <person name="Simon H."/>
            <person name="Metcalf W.W."/>
            <person name="Whitaker R.J."/>
        </authorList>
    </citation>
    <scope>NUCLEOTIDE SEQUENCE [LARGE SCALE GENOMIC DNA]</scope>
    <source>
        <strain evidence="3 10">3.F.T.1A.1</strain>
        <strain evidence="5 12">3.F.T.1A.2</strain>
        <strain evidence="4 14">3.F.T.1A.4</strain>
        <strain evidence="6 13">3.H.M.1B.1</strain>
        <strain evidence="7 9">3.H.M.1B.2</strain>
        <strain evidence="8 11">3.H.M.1B.5</strain>
    </source>
</reference>
<name>A0A0F8FTW8_METMZ</name>
<dbReference type="Proteomes" id="UP000034566">
    <property type="component" value="Unassembled WGS sequence"/>
</dbReference>
<evidence type="ECO:0000313" key="6">
    <source>
        <dbReference type="EMBL" id="KKH01957.1"/>
    </source>
</evidence>
<dbReference type="PATRIC" id="fig|2209.42.peg.1772"/>
<evidence type="ECO:0000313" key="11">
    <source>
        <dbReference type="Proteomes" id="UP000034253"/>
    </source>
</evidence>
<evidence type="ECO:0000313" key="12">
    <source>
        <dbReference type="Proteomes" id="UP000034279"/>
    </source>
</evidence>
<dbReference type="Pfam" id="PF20013">
    <property type="entry name" value="GAP1-N2"/>
    <property type="match status" value="1"/>
</dbReference>
<dbReference type="RefSeq" id="WP_048037372.1">
    <property type="nucleotide sequence ID" value="NZ_JJPI01000048.1"/>
</dbReference>
<dbReference type="EMBL" id="JJPV01000021">
    <property type="protein sequence ID" value="KKH03033.1"/>
    <property type="molecule type" value="Genomic_DNA"/>
</dbReference>
<comment type="caution">
    <text evidence="3">The sequence shown here is derived from an EMBL/GenBank/DDBJ whole genome shotgun (WGS) entry which is preliminary data.</text>
</comment>
<evidence type="ECO:0000313" key="14">
    <source>
        <dbReference type="Proteomes" id="UP000034566"/>
    </source>
</evidence>
<dbReference type="AlphaFoldDB" id="A0A0F8FTW8"/>
<dbReference type="Proteomes" id="UP000034188">
    <property type="component" value="Unassembled WGS sequence"/>
</dbReference>
<evidence type="ECO:0000313" key="4">
    <source>
        <dbReference type="EMBL" id="KKG58778.1"/>
    </source>
</evidence>
<dbReference type="Proteomes" id="UP000034279">
    <property type="component" value="Unassembled WGS sequence"/>
</dbReference>
<dbReference type="EMBL" id="JJPJ01000053">
    <property type="protein sequence ID" value="KKG63543.1"/>
    <property type="molecule type" value="Genomic_DNA"/>
</dbReference>
<dbReference type="Pfam" id="PF20014">
    <property type="entry name" value="GAP1-M"/>
    <property type="match status" value="1"/>
</dbReference>
<dbReference type="Proteomes" id="UP000034253">
    <property type="component" value="Unassembled WGS sequence"/>
</dbReference>
<dbReference type="EMBL" id="JJPW01000012">
    <property type="protein sequence ID" value="KKH03655.1"/>
    <property type="molecule type" value="Genomic_DNA"/>
</dbReference>
<protein>
    <submittedName>
        <fullName evidence="3">Uncharacterized protein</fullName>
    </submittedName>
</protein>
<feature type="domain" description="GTPase-associated protein 1 N-terminal" evidence="1">
    <location>
        <begin position="4"/>
        <end position="133"/>
    </location>
</feature>
<dbReference type="EMBL" id="JJPI01000048">
    <property type="protein sequence ID" value="KKG55811.1"/>
    <property type="molecule type" value="Genomic_DNA"/>
</dbReference>
<dbReference type="EMBL" id="JJPU01000021">
    <property type="protein sequence ID" value="KKH01957.1"/>
    <property type="molecule type" value="Genomic_DNA"/>
</dbReference>
<evidence type="ECO:0000313" key="13">
    <source>
        <dbReference type="Proteomes" id="UP000034468"/>
    </source>
</evidence>
<evidence type="ECO:0000259" key="1">
    <source>
        <dbReference type="Pfam" id="PF20013"/>
    </source>
</evidence>
<evidence type="ECO:0000313" key="10">
    <source>
        <dbReference type="Proteomes" id="UP000034188"/>
    </source>
</evidence>
<accession>A0A0F8FTW8</accession>
<proteinExistence type="predicted"/>
<dbReference type="InterPro" id="IPR045401">
    <property type="entry name" value="GAP1-M"/>
</dbReference>
<dbReference type="InterPro" id="IPR045402">
    <property type="entry name" value="GAP1-N2"/>
</dbReference>
<organism evidence="3 10">
    <name type="scientific">Methanosarcina mazei</name>
    <name type="common">Methanosarcina frisia</name>
    <dbReference type="NCBI Taxonomy" id="2209"/>
    <lineage>
        <taxon>Archaea</taxon>
        <taxon>Methanobacteriati</taxon>
        <taxon>Methanobacteriota</taxon>
        <taxon>Stenosarchaea group</taxon>
        <taxon>Methanomicrobia</taxon>
        <taxon>Methanosarcinales</taxon>
        <taxon>Methanosarcinaceae</taxon>
        <taxon>Methanosarcina</taxon>
    </lineage>
</organism>
<dbReference type="Proteomes" id="UP000033835">
    <property type="component" value="Unassembled WGS sequence"/>
</dbReference>
<evidence type="ECO:0000259" key="2">
    <source>
        <dbReference type="Pfam" id="PF20014"/>
    </source>
</evidence>
<evidence type="ECO:0000313" key="8">
    <source>
        <dbReference type="EMBL" id="KKH03655.1"/>
    </source>
</evidence>
<evidence type="ECO:0000313" key="3">
    <source>
        <dbReference type="EMBL" id="KKG55811.1"/>
    </source>
</evidence>